<reference evidence="2" key="1">
    <citation type="journal article" date="2019" name="Int. J. Syst. Evol. Microbiol.">
        <title>The Global Catalogue of Microorganisms (GCM) 10K type strain sequencing project: providing services to taxonomists for standard genome sequencing and annotation.</title>
        <authorList>
            <consortium name="The Broad Institute Genomics Platform"/>
            <consortium name="The Broad Institute Genome Sequencing Center for Infectious Disease"/>
            <person name="Wu L."/>
            <person name="Ma J."/>
        </authorList>
    </citation>
    <scope>NUCLEOTIDE SEQUENCE [LARGE SCALE GENOMIC DNA]</scope>
    <source>
        <strain evidence="2">CGMCC 1.12295</strain>
    </source>
</reference>
<evidence type="ECO:0000313" key="1">
    <source>
        <dbReference type="EMBL" id="MFD1705214.1"/>
    </source>
</evidence>
<sequence length="92" mass="11136">MKTRNDFSSKDAYLEYTRSLDFLKNYSIEGKTAKQIQEEMLIDEDLLHYVEKALEVLKEKNKMRGIDMIYLVDQYVIEDEDYEDWLNSMEHQ</sequence>
<dbReference type="EMBL" id="JBHUEO010000002">
    <property type="protein sequence ID" value="MFD1705214.1"/>
    <property type="molecule type" value="Genomic_DNA"/>
</dbReference>
<dbReference type="GeneID" id="56393139"/>
<comment type="caution">
    <text evidence="1">The sequence shown here is derived from an EMBL/GenBank/DDBJ whole genome shotgun (WGS) entry which is preliminary data.</text>
</comment>
<proteinExistence type="predicted"/>
<evidence type="ECO:0000313" key="2">
    <source>
        <dbReference type="Proteomes" id="UP001597301"/>
    </source>
</evidence>
<gene>
    <name evidence="1" type="ORF">ACFSCZ_00430</name>
</gene>
<keyword evidence="2" id="KW-1185">Reference proteome</keyword>
<organism evidence="1 2">
    <name type="scientific">Siminovitchia sediminis</name>
    <dbReference type="NCBI Taxonomy" id="1274353"/>
    <lineage>
        <taxon>Bacteria</taxon>
        <taxon>Bacillati</taxon>
        <taxon>Bacillota</taxon>
        <taxon>Bacilli</taxon>
        <taxon>Bacillales</taxon>
        <taxon>Bacillaceae</taxon>
        <taxon>Siminovitchia</taxon>
    </lineage>
</organism>
<accession>A0ABW4KBQ9</accession>
<name>A0ABW4KBQ9_9BACI</name>
<dbReference type="RefSeq" id="WP_144463433.1">
    <property type="nucleotide sequence ID" value="NZ_JBHUEO010000002.1"/>
</dbReference>
<dbReference type="Proteomes" id="UP001597301">
    <property type="component" value="Unassembled WGS sequence"/>
</dbReference>
<protein>
    <submittedName>
        <fullName evidence="1">Uncharacterized protein</fullName>
    </submittedName>
</protein>